<accession>A0A7S2ZL35</accession>
<proteinExistence type="predicted"/>
<gene>
    <name evidence="1" type="ORF">RMAR00112_LOCUS9362</name>
    <name evidence="2" type="ORF">RMAR00112_LOCUS9372</name>
</gene>
<reference evidence="1" key="1">
    <citation type="submission" date="2021-01" db="EMBL/GenBank/DDBJ databases">
        <authorList>
            <person name="Corre E."/>
            <person name="Pelletier E."/>
            <person name="Niang G."/>
            <person name="Scheremetjew M."/>
            <person name="Finn R."/>
            <person name="Kale V."/>
            <person name="Holt S."/>
            <person name="Cochrane G."/>
            <person name="Meng A."/>
            <person name="Brown T."/>
            <person name="Cohen L."/>
        </authorList>
    </citation>
    <scope>NUCLEOTIDE SEQUENCE</scope>
    <source>
        <strain evidence="1">CCMP 769</strain>
    </source>
</reference>
<name>A0A7S2ZL35_9RHOD</name>
<dbReference type="EMBL" id="HBHW01012063">
    <property type="protein sequence ID" value="CAE0041408.1"/>
    <property type="molecule type" value="Transcribed_RNA"/>
</dbReference>
<dbReference type="EMBL" id="HBHW01012051">
    <property type="protein sequence ID" value="CAE0041398.1"/>
    <property type="molecule type" value="Transcribed_RNA"/>
</dbReference>
<evidence type="ECO:0000313" key="2">
    <source>
        <dbReference type="EMBL" id="CAE0041408.1"/>
    </source>
</evidence>
<evidence type="ECO:0000313" key="1">
    <source>
        <dbReference type="EMBL" id="CAE0041398.1"/>
    </source>
</evidence>
<organism evidence="1">
    <name type="scientific">Rhodosorus marinus</name>
    <dbReference type="NCBI Taxonomy" id="101924"/>
    <lineage>
        <taxon>Eukaryota</taxon>
        <taxon>Rhodophyta</taxon>
        <taxon>Stylonematophyceae</taxon>
        <taxon>Stylonematales</taxon>
        <taxon>Stylonemataceae</taxon>
        <taxon>Rhodosorus</taxon>
    </lineage>
</organism>
<protein>
    <submittedName>
        <fullName evidence="1">Uncharacterized protein</fullName>
    </submittedName>
</protein>
<sequence length="120" mass="13519">MGLPESTKDALVAEFERLQTTFQAKVVKLEEAYIEKRSSLVGQIERVREKKSDPEFAQHMLKSEELTILPLDHKTKVREVSEELLLALAKAMKQTLRKATGDAAAVKEAKDRIQRLGSQA</sequence>
<dbReference type="AlphaFoldDB" id="A0A7S2ZL35"/>